<evidence type="ECO:0000259" key="2">
    <source>
        <dbReference type="PROSITE" id="PS51029"/>
    </source>
</evidence>
<dbReference type="SMART" id="SM00595">
    <property type="entry name" value="MADF"/>
    <property type="match status" value="1"/>
</dbReference>
<dbReference type="InParanoid" id="E2B4M5"/>
<feature type="region of interest" description="Disordered" evidence="1">
    <location>
        <begin position="97"/>
        <end position="125"/>
    </location>
</feature>
<organism evidence="4">
    <name type="scientific">Harpegnathos saltator</name>
    <name type="common">Jerdon's jumping ant</name>
    <dbReference type="NCBI Taxonomy" id="610380"/>
    <lineage>
        <taxon>Eukaryota</taxon>
        <taxon>Metazoa</taxon>
        <taxon>Ecdysozoa</taxon>
        <taxon>Arthropoda</taxon>
        <taxon>Hexapoda</taxon>
        <taxon>Insecta</taxon>
        <taxon>Pterygota</taxon>
        <taxon>Neoptera</taxon>
        <taxon>Endopterygota</taxon>
        <taxon>Hymenoptera</taxon>
        <taxon>Apocrita</taxon>
        <taxon>Aculeata</taxon>
        <taxon>Formicoidea</taxon>
        <taxon>Formicidae</taxon>
        <taxon>Ponerinae</taxon>
        <taxon>Ponerini</taxon>
        <taxon>Harpegnathos</taxon>
    </lineage>
</organism>
<dbReference type="PANTHER" id="PTHR21505">
    <property type="entry name" value="MADF DOMAIN-CONTAINING PROTEIN-RELATED"/>
    <property type="match status" value="1"/>
</dbReference>
<evidence type="ECO:0000313" key="3">
    <source>
        <dbReference type="EMBL" id="EFN89378.1"/>
    </source>
</evidence>
<gene>
    <name evidence="3" type="ORF">EAI_00309</name>
</gene>
<proteinExistence type="predicted"/>
<dbReference type="OrthoDB" id="7536618at2759"/>
<dbReference type="FunCoup" id="E2B4M5">
    <property type="interactions" value="31"/>
</dbReference>
<dbReference type="PROSITE" id="PS51029">
    <property type="entry name" value="MADF"/>
    <property type="match status" value="1"/>
</dbReference>
<evidence type="ECO:0000313" key="4">
    <source>
        <dbReference type="Proteomes" id="UP000008237"/>
    </source>
</evidence>
<dbReference type="Proteomes" id="UP000008237">
    <property type="component" value="Unassembled WGS sequence"/>
</dbReference>
<dbReference type="Pfam" id="PF10545">
    <property type="entry name" value="MADF_DNA_bdg"/>
    <property type="match status" value="1"/>
</dbReference>
<dbReference type="AlphaFoldDB" id="E2B4M5"/>
<keyword evidence="4" id="KW-1185">Reference proteome</keyword>
<dbReference type="InterPro" id="IPR006578">
    <property type="entry name" value="MADF-dom"/>
</dbReference>
<evidence type="ECO:0000256" key="1">
    <source>
        <dbReference type="SAM" id="MobiDB-lite"/>
    </source>
</evidence>
<dbReference type="PANTHER" id="PTHR21505:SF8">
    <property type="entry name" value="DPT-YFP REPRESSOR BY OVEREXPRESSION, ISOFORM D-RELATED"/>
    <property type="match status" value="1"/>
</dbReference>
<dbReference type="EMBL" id="GL445574">
    <property type="protein sequence ID" value="EFN89378.1"/>
    <property type="molecule type" value="Genomic_DNA"/>
</dbReference>
<reference evidence="3 4" key="1">
    <citation type="journal article" date="2010" name="Science">
        <title>Genomic comparison of the ants Camponotus floridanus and Harpegnathos saltator.</title>
        <authorList>
            <person name="Bonasio R."/>
            <person name="Zhang G."/>
            <person name="Ye C."/>
            <person name="Mutti N.S."/>
            <person name="Fang X."/>
            <person name="Qin N."/>
            <person name="Donahue G."/>
            <person name="Yang P."/>
            <person name="Li Q."/>
            <person name="Li C."/>
            <person name="Zhang P."/>
            <person name="Huang Z."/>
            <person name="Berger S.L."/>
            <person name="Reinberg D."/>
            <person name="Wang J."/>
            <person name="Liebig J."/>
        </authorList>
    </citation>
    <scope>NUCLEOTIDE SEQUENCE [LARGE SCALE GENOMIC DNA]</scope>
    <source>
        <strain evidence="3 4">R22 G/1</strain>
    </source>
</reference>
<dbReference type="OMA" id="PRNNTHA"/>
<sequence length="281" mass="32479">MCLLLIDLYERHPVLWDPKHYYYYSKKKKLDAWEAIAQSMNLDVKLVRQKMVSLLGSFRAQKSKGKKSIGTGANKRDVYISKWFAFERMHFLLDKDEPRNNTHAEAGNSDLTNESGPSSPLSDEYYHEPTTIIETHDDSHVMLLDNDQSNLTLDETDDCNMLDKETRGSKRSRKMKDSHRVEQSFDVLQDTHMYPYAAGRAQFMPLQDRFSTYGEHVANKLRTYSTRTQAIVEHAINNILFEADMGNYEKFEADDPMIYNHFLKCPVVSSSTASCHKSEPS</sequence>
<protein>
    <recommendedName>
        <fullName evidence="2">MADF domain-containing protein</fullName>
    </recommendedName>
</protein>
<accession>E2B4M5</accession>
<name>E2B4M5_HARSA</name>
<feature type="domain" description="MADF" evidence="2">
    <location>
        <begin position="4"/>
        <end position="97"/>
    </location>
</feature>
<feature type="compositionally biased region" description="Polar residues" evidence="1">
    <location>
        <begin position="109"/>
        <end position="121"/>
    </location>
</feature>